<accession>A0A839VB72</accession>
<sequence length="147" mass="16720">MSVVYHYTSERHHLPAILASGELRGRADMEGERPLVWFSTHPFWEPTATKPRWIGGLLVPQTFDEYCDEFGCVRFALPAADGRLMSWRRACKFAGIPKRDRWAMESVGMEAGGDPRQWLALVGPLPLGELKAERLENGHWQPMEVTV</sequence>
<dbReference type="EMBL" id="JACHXP010000008">
    <property type="protein sequence ID" value="MBB3190659.1"/>
    <property type="molecule type" value="Genomic_DNA"/>
</dbReference>
<proteinExistence type="predicted"/>
<evidence type="ECO:0000313" key="2">
    <source>
        <dbReference type="Proteomes" id="UP000547614"/>
    </source>
</evidence>
<name>A0A839VB72_9GAMM</name>
<protein>
    <submittedName>
        <fullName evidence="1">Uncharacterized protein</fullName>
    </submittedName>
</protein>
<keyword evidence="2" id="KW-1185">Reference proteome</keyword>
<reference evidence="1 2" key="1">
    <citation type="submission" date="2020-08" db="EMBL/GenBank/DDBJ databases">
        <title>Genomic Encyclopedia of Type Strains, Phase III (KMG-III): the genomes of soil and plant-associated and newly described type strains.</title>
        <authorList>
            <person name="Whitman W."/>
        </authorList>
    </citation>
    <scope>NUCLEOTIDE SEQUENCE [LARGE SCALE GENOMIC DNA]</scope>
    <source>
        <strain evidence="1 2">CECT 7282</strain>
    </source>
</reference>
<comment type="caution">
    <text evidence="1">The sequence shown here is derived from an EMBL/GenBank/DDBJ whole genome shotgun (WGS) entry which is preliminary data.</text>
</comment>
<dbReference type="RefSeq" id="WP_183325454.1">
    <property type="nucleotide sequence ID" value="NZ_JACHXP010000008.1"/>
</dbReference>
<dbReference type="AlphaFoldDB" id="A0A839VB72"/>
<dbReference type="Proteomes" id="UP000547614">
    <property type="component" value="Unassembled WGS sequence"/>
</dbReference>
<gene>
    <name evidence="1" type="ORF">FHR94_001893</name>
</gene>
<organism evidence="1 2">
    <name type="scientific">Halomonas cerina</name>
    <dbReference type="NCBI Taxonomy" id="447424"/>
    <lineage>
        <taxon>Bacteria</taxon>
        <taxon>Pseudomonadati</taxon>
        <taxon>Pseudomonadota</taxon>
        <taxon>Gammaproteobacteria</taxon>
        <taxon>Oceanospirillales</taxon>
        <taxon>Halomonadaceae</taxon>
        <taxon>Halomonas</taxon>
    </lineage>
</organism>
<evidence type="ECO:0000313" key="1">
    <source>
        <dbReference type="EMBL" id="MBB3190659.1"/>
    </source>
</evidence>